<protein>
    <submittedName>
        <fullName evidence="1">Uncharacterized protein</fullName>
    </submittedName>
</protein>
<proteinExistence type="predicted"/>
<evidence type="ECO:0000313" key="1">
    <source>
        <dbReference type="EMBL" id="EMY02102.1"/>
    </source>
</evidence>
<dbReference type="EMBL" id="AFJL02000261">
    <property type="protein sequence ID" value="EMY02102.1"/>
    <property type="molecule type" value="Genomic_DNA"/>
</dbReference>
<reference evidence="1 2" key="1">
    <citation type="submission" date="2013-02" db="EMBL/GenBank/DDBJ databases">
        <authorList>
            <person name="Harkins D.M."/>
            <person name="Durkin A.S."/>
            <person name="Brinkac L.M."/>
            <person name="Haft D.H."/>
            <person name="Selengut J.D."/>
            <person name="Sanka R."/>
            <person name="DePew J."/>
            <person name="Purushe J."/>
            <person name="Whelen A.C."/>
            <person name="Vinetz J.M."/>
            <person name="Sutton G.G."/>
            <person name="Nierman W.C."/>
            <person name="Fouts D.E."/>
        </authorList>
    </citation>
    <scope>NUCLEOTIDE SEQUENCE [LARGE SCALE GENOMIC DNA]</scope>
    <source>
        <strain evidence="1 2">2002000626</strain>
    </source>
</reference>
<name>A0A829CPE8_LEPIR</name>
<comment type="caution">
    <text evidence="1">The sequence shown here is derived from an EMBL/GenBank/DDBJ whole genome shotgun (WGS) entry which is preliminary data.</text>
</comment>
<accession>A0A829CPE8</accession>
<dbReference type="AlphaFoldDB" id="A0A829CPE8"/>
<organism evidence="1 2">
    <name type="scientific">Leptospira interrogans str. 2002000626</name>
    <dbReference type="NCBI Taxonomy" id="996803"/>
    <lineage>
        <taxon>Bacteria</taxon>
        <taxon>Pseudomonadati</taxon>
        <taxon>Spirochaetota</taxon>
        <taxon>Spirochaetia</taxon>
        <taxon>Leptospirales</taxon>
        <taxon>Leptospiraceae</taxon>
        <taxon>Leptospira</taxon>
    </lineage>
</organism>
<evidence type="ECO:0000313" key="2">
    <source>
        <dbReference type="Proteomes" id="UP000012329"/>
    </source>
</evidence>
<gene>
    <name evidence="1" type="ORF">LEP1GSC029_1181</name>
</gene>
<sequence>MTGVTGCESSTNQFKSAPNSEFIKYRNDGAKDSILPVSLLFNPLGVRFSFWQLVVG</sequence>
<dbReference type="Proteomes" id="UP000012329">
    <property type="component" value="Unassembled WGS sequence"/>
</dbReference>